<dbReference type="OrthoDB" id="2534600at2759"/>
<dbReference type="GO" id="GO:0000981">
    <property type="term" value="F:DNA-binding transcription factor activity, RNA polymerase II-specific"/>
    <property type="evidence" value="ECO:0007669"/>
    <property type="project" value="InterPro"/>
</dbReference>
<keyword evidence="2" id="KW-0805">Transcription regulation</keyword>
<protein>
    <recommendedName>
        <fullName evidence="6">Zn(2)-C6 fungal-type domain-containing protein</fullName>
    </recommendedName>
</protein>
<evidence type="ECO:0000256" key="2">
    <source>
        <dbReference type="ARBA" id="ARBA00023015"/>
    </source>
</evidence>
<dbReference type="InterPro" id="IPR001138">
    <property type="entry name" value="Zn2Cys6_DnaBD"/>
</dbReference>
<feature type="region of interest" description="Disordered" evidence="5">
    <location>
        <begin position="667"/>
        <end position="726"/>
    </location>
</feature>
<organism evidence="7 8">
    <name type="scientific">Hyphopichia burtonii NRRL Y-1933</name>
    <dbReference type="NCBI Taxonomy" id="984485"/>
    <lineage>
        <taxon>Eukaryota</taxon>
        <taxon>Fungi</taxon>
        <taxon>Dikarya</taxon>
        <taxon>Ascomycota</taxon>
        <taxon>Saccharomycotina</taxon>
        <taxon>Pichiomycetes</taxon>
        <taxon>Debaryomycetaceae</taxon>
        <taxon>Hyphopichia</taxon>
    </lineage>
</organism>
<name>A0A1E4RQ51_9ASCO</name>
<dbReference type="SUPFAM" id="SSF57701">
    <property type="entry name" value="Zn2/Cys6 DNA-binding domain"/>
    <property type="match status" value="1"/>
</dbReference>
<evidence type="ECO:0000259" key="6">
    <source>
        <dbReference type="PROSITE" id="PS50048"/>
    </source>
</evidence>
<dbReference type="RefSeq" id="XP_020078480.1">
    <property type="nucleotide sequence ID" value="XM_020223346.1"/>
</dbReference>
<dbReference type="GO" id="GO:0008270">
    <property type="term" value="F:zinc ion binding"/>
    <property type="evidence" value="ECO:0007669"/>
    <property type="project" value="InterPro"/>
</dbReference>
<evidence type="ECO:0000256" key="3">
    <source>
        <dbReference type="ARBA" id="ARBA00023125"/>
    </source>
</evidence>
<dbReference type="AlphaFoldDB" id="A0A1E4RQ51"/>
<dbReference type="InterPro" id="IPR051439">
    <property type="entry name" value="XlnR/Xlr1"/>
</dbReference>
<feature type="region of interest" description="Disordered" evidence="5">
    <location>
        <begin position="839"/>
        <end position="862"/>
    </location>
</feature>
<evidence type="ECO:0000313" key="7">
    <source>
        <dbReference type="EMBL" id="ODV69413.1"/>
    </source>
</evidence>
<feature type="region of interest" description="Disordered" evidence="5">
    <location>
        <begin position="739"/>
        <end position="763"/>
    </location>
</feature>
<keyword evidence="8" id="KW-1185">Reference proteome</keyword>
<dbReference type="PANTHER" id="PTHR47663:SF1">
    <property type="entry name" value="XYLANOLYTIC TRANSCRIPTIONAL ACTIVATOR XLNR-RELATED"/>
    <property type="match status" value="1"/>
</dbReference>
<reference evidence="8" key="1">
    <citation type="submission" date="2016-05" db="EMBL/GenBank/DDBJ databases">
        <title>Comparative genomics of biotechnologically important yeasts.</title>
        <authorList>
            <consortium name="DOE Joint Genome Institute"/>
            <person name="Riley R."/>
            <person name="Haridas S."/>
            <person name="Wolfe K.H."/>
            <person name="Lopes M.R."/>
            <person name="Hittinger C.T."/>
            <person name="Goker M."/>
            <person name="Salamov A."/>
            <person name="Wisecaver J."/>
            <person name="Long T.M."/>
            <person name="Aerts A.L."/>
            <person name="Barry K."/>
            <person name="Choi C."/>
            <person name="Clum A."/>
            <person name="Coughlan A.Y."/>
            <person name="Deshpande S."/>
            <person name="Douglass A.P."/>
            <person name="Hanson S.J."/>
            <person name="Klenk H.-P."/>
            <person name="Labutti K."/>
            <person name="Lapidus A."/>
            <person name="Lindquist E."/>
            <person name="Lipzen A."/>
            <person name="Meier-Kolthoff J.P."/>
            <person name="Ohm R.A."/>
            <person name="Otillar R.P."/>
            <person name="Pangilinan J."/>
            <person name="Peng Y."/>
            <person name="Rokas A."/>
            <person name="Rosa C.A."/>
            <person name="Scheuner C."/>
            <person name="Sibirny A.A."/>
            <person name="Slot J.C."/>
            <person name="Stielow J.B."/>
            <person name="Sun H."/>
            <person name="Kurtzman C.P."/>
            <person name="Blackwell M."/>
            <person name="Grigoriev I.V."/>
            <person name="Jeffries T.W."/>
        </authorList>
    </citation>
    <scope>NUCLEOTIDE SEQUENCE [LARGE SCALE GENOMIC DNA]</scope>
    <source>
        <strain evidence="8">NRRL Y-1933</strain>
    </source>
</reference>
<dbReference type="Proteomes" id="UP000095085">
    <property type="component" value="Unassembled WGS sequence"/>
</dbReference>
<feature type="compositionally biased region" description="Low complexity" evidence="5">
    <location>
        <begin position="839"/>
        <end position="855"/>
    </location>
</feature>
<dbReference type="STRING" id="984485.A0A1E4RQ51"/>
<evidence type="ECO:0000256" key="4">
    <source>
        <dbReference type="ARBA" id="ARBA00023163"/>
    </source>
</evidence>
<dbReference type="GeneID" id="30997895"/>
<evidence type="ECO:0000313" key="8">
    <source>
        <dbReference type="Proteomes" id="UP000095085"/>
    </source>
</evidence>
<dbReference type="InterPro" id="IPR036864">
    <property type="entry name" value="Zn2-C6_fun-type_DNA-bd_sf"/>
</dbReference>
<dbReference type="Pfam" id="PF00172">
    <property type="entry name" value="Zn_clus"/>
    <property type="match status" value="1"/>
</dbReference>
<dbReference type="EMBL" id="KV454538">
    <property type="protein sequence ID" value="ODV69413.1"/>
    <property type="molecule type" value="Genomic_DNA"/>
</dbReference>
<feature type="compositionally biased region" description="Acidic residues" evidence="5">
    <location>
        <begin position="700"/>
        <end position="711"/>
    </location>
</feature>
<feature type="compositionally biased region" description="Polar residues" evidence="5">
    <location>
        <begin position="752"/>
        <end position="763"/>
    </location>
</feature>
<proteinExistence type="predicted"/>
<gene>
    <name evidence="7" type="ORF">HYPBUDRAFT_3392</name>
</gene>
<dbReference type="SMART" id="SM00066">
    <property type="entry name" value="GAL4"/>
    <property type="match status" value="1"/>
</dbReference>
<sequence>MTPLSPTILLNKDTLGYKMNNSANGTSSKNPTKKRKSNIRACDACAIRKTRCEEQRPCSHCINNGLECTQLRERKKSGPKNLRKKTLDSINNLRENTIIERPSLLNNHSNDHLSNEELARPTLSTSTSNSSRSHSFKEIQELQQQLQQQQQQQPVIHSTLVTPTVLSEILNLANHPSLIKVLKPLTVPSLLNNIDKLNEFIQYNFHNKINDLNEFNSNDPIFSSKLLAILTLCLLIIENIIKFNYFNYQNFQIFNNDIFKLKNFVFFLQNKIIDTFTLINKNLIFPTNDINNEDQLNTLNHFQINYNQSISSFHLFNYYQITSSFNNNPKFKDQQKLIYLRNAISYYQLIEIPVKNDLNLIQLYELYQSLFNLEKLNHLLDYNLFIKNNHLILNTWNQEVISISSNEIKDNLVSNLFKLINNSLIDDDLFNNNQVSKISKFLNINIKNLIGSSNGNLLSYLKLKNYLSYLKQNDQLSTEESILIIIKNIILFKSLLIHSNDFNYDFFLNELILIINELNNLLSSLLLLTTNEDNFNNQKNDDGVILKIQLSNYQLLPHLLQILKIYLDLKNLSNIAKNDIIITFSNHLTQFFITFTNSNKLIKSDPLLNEWFITLNKINFENQTFLDNLLDDLEKSVKSIAKPAPPPVVPAAPATSAAPATVPATATTPVAPTMAPPPATVPATSTAPLKRESSLSNDSESNDESNDEDDGFLSLSTNKSKVNPPPAVTARLAVENKNKKQMPPPSVHHHLLNNSGSHTSLVPRNSSSITSLLTFNNNINNDSIKEEDINLNLSLSESTKNLYNLFNQITDDLTTTSANNSLTNLFQFNTMSSSSANLNNILSGNNPPSNNANSDKSNHFSL</sequence>
<keyword evidence="1" id="KW-0862">Zinc</keyword>
<feature type="domain" description="Zn(2)-C6 fungal-type" evidence="6">
    <location>
        <begin position="41"/>
        <end position="70"/>
    </location>
</feature>
<dbReference type="PROSITE" id="PS50048">
    <property type="entry name" value="ZN2_CY6_FUNGAL_2"/>
    <property type="match status" value="1"/>
</dbReference>
<evidence type="ECO:0000256" key="5">
    <source>
        <dbReference type="SAM" id="MobiDB-lite"/>
    </source>
</evidence>
<keyword evidence="4" id="KW-0804">Transcription</keyword>
<dbReference type="CDD" id="cd00067">
    <property type="entry name" value="GAL4"/>
    <property type="match status" value="1"/>
</dbReference>
<feature type="compositionally biased region" description="Low complexity" evidence="5">
    <location>
        <begin position="681"/>
        <end position="699"/>
    </location>
</feature>
<dbReference type="PROSITE" id="PS00463">
    <property type="entry name" value="ZN2_CY6_FUNGAL_1"/>
    <property type="match status" value="1"/>
</dbReference>
<dbReference type="GO" id="GO:0003677">
    <property type="term" value="F:DNA binding"/>
    <property type="evidence" value="ECO:0007669"/>
    <property type="project" value="UniProtKB-KW"/>
</dbReference>
<dbReference type="PANTHER" id="PTHR47663">
    <property type="entry name" value="XYLANOLYTIC TRANSCRIPTIONAL ACTIVATOR XLNR-RELATED"/>
    <property type="match status" value="1"/>
</dbReference>
<dbReference type="Gene3D" id="4.10.240.10">
    <property type="entry name" value="Zn(2)-C6 fungal-type DNA-binding domain"/>
    <property type="match status" value="1"/>
</dbReference>
<evidence type="ECO:0000256" key="1">
    <source>
        <dbReference type="ARBA" id="ARBA00022833"/>
    </source>
</evidence>
<accession>A0A1E4RQ51</accession>
<keyword evidence="3" id="KW-0238">DNA-binding</keyword>